<gene>
    <name evidence="1" type="ORF">F9B07_06850</name>
</gene>
<proteinExistence type="predicted"/>
<feature type="non-terminal residue" evidence="1">
    <location>
        <position position="56"/>
    </location>
</feature>
<organism evidence="1 2">
    <name type="scientific">Escherichia coli</name>
    <dbReference type="NCBI Taxonomy" id="562"/>
    <lineage>
        <taxon>Bacteria</taxon>
        <taxon>Pseudomonadati</taxon>
        <taxon>Pseudomonadota</taxon>
        <taxon>Gammaproteobacteria</taxon>
        <taxon>Enterobacterales</taxon>
        <taxon>Enterobacteriaceae</taxon>
        <taxon>Escherichia</taxon>
    </lineage>
</organism>
<protein>
    <submittedName>
        <fullName evidence="1">DNA repair protein</fullName>
    </submittedName>
</protein>
<dbReference type="EMBL" id="WCEW01000006">
    <property type="protein sequence ID" value="MTE88557.1"/>
    <property type="molecule type" value="Genomic_DNA"/>
</dbReference>
<evidence type="ECO:0000313" key="1">
    <source>
        <dbReference type="EMBL" id="MTE88557.1"/>
    </source>
</evidence>
<accession>A0A6L6HWI0</accession>
<comment type="caution">
    <text evidence="1">The sequence shown here is derived from an EMBL/GenBank/DDBJ whole genome shotgun (WGS) entry which is preliminary data.</text>
</comment>
<reference evidence="1 2" key="1">
    <citation type="submission" date="2019-10" db="EMBL/GenBank/DDBJ databases">
        <title>Comparative genomic analysis of antimicrobial resistant Escherichia coli of diverse origin.</title>
        <authorList>
            <person name="Ghatak S."/>
            <person name="Milton A.P."/>
            <person name="Rhetso K."/>
            <person name="Purkait D."/>
            <person name="Das S."/>
            <person name="Puro K.-U."/>
            <person name="Shakuntala I."/>
            <person name="Sen A."/>
            <person name="Sanjukta R."/>
            <person name="Priya G.B."/>
            <person name="Mawlong M."/>
            <person name="Lyngdoh V."/>
            <person name="Rynghang J."/>
            <person name="Mawphlang B.L."/>
        </authorList>
    </citation>
    <scope>NUCLEOTIDE SEQUENCE [LARGE SCALE GENOMIC DNA]</scope>
    <source>
        <strain evidence="1 2">SE161</strain>
    </source>
</reference>
<dbReference type="AlphaFoldDB" id="A0A6L6HWI0"/>
<dbReference type="Proteomes" id="UP000486847">
    <property type="component" value="Unassembled WGS sequence"/>
</dbReference>
<evidence type="ECO:0000313" key="2">
    <source>
        <dbReference type="Proteomes" id="UP000486847"/>
    </source>
</evidence>
<sequence>MQQISFLPGAMTPGERSLIQRALKTLDRHLHEPGVAFTSTRAAREWLILNMAGLER</sequence>
<name>A0A6L6HWI0_ECOLX</name>